<dbReference type="WBParaSite" id="L893_g21070.t1">
    <property type="protein sequence ID" value="L893_g21070.t1"/>
    <property type="gene ID" value="L893_g21070"/>
</dbReference>
<evidence type="ECO:0000313" key="2">
    <source>
        <dbReference type="WBParaSite" id="L893_g21070.t1"/>
    </source>
</evidence>
<dbReference type="Proteomes" id="UP000095287">
    <property type="component" value="Unplaced"/>
</dbReference>
<reference evidence="2" key="1">
    <citation type="submission" date="2016-11" db="UniProtKB">
        <authorList>
            <consortium name="WormBaseParasite"/>
        </authorList>
    </citation>
    <scope>IDENTIFICATION</scope>
</reference>
<organism evidence="1 2">
    <name type="scientific">Steinernema glaseri</name>
    <dbReference type="NCBI Taxonomy" id="37863"/>
    <lineage>
        <taxon>Eukaryota</taxon>
        <taxon>Metazoa</taxon>
        <taxon>Ecdysozoa</taxon>
        <taxon>Nematoda</taxon>
        <taxon>Chromadorea</taxon>
        <taxon>Rhabditida</taxon>
        <taxon>Tylenchina</taxon>
        <taxon>Panagrolaimomorpha</taxon>
        <taxon>Strongyloidoidea</taxon>
        <taxon>Steinernematidae</taxon>
        <taxon>Steinernema</taxon>
    </lineage>
</organism>
<proteinExistence type="predicted"/>
<dbReference type="AlphaFoldDB" id="A0A1I7YYM5"/>
<protein>
    <submittedName>
        <fullName evidence="2">Secreted protein</fullName>
    </submittedName>
</protein>
<keyword evidence="1" id="KW-1185">Reference proteome</keyword>
<accession>A0A1I7YYM5</accession>
<name>A0A1I7YYM5_9BILA</name>
<sequence>MRDRCKSARRCLCRCAMIQRVRFHFYLLGCAILGNIFTRCAFAARNITKRRKARCSFNHEMSLIRAADIGPSEGRRNVAANKTRVLLITMLNMRLILQCI</sequence>
<evidence type="ECO:0000313" key="1">
    <source>
        <dbReference type="Proteomes" id="UP000095287"/>
    </source>
</evidence>